<evidence type="ECO:0000313" key="1">
    <source>
        <dbReference type="EMBL" id="CAH2254749.1"/>
    </source>
</evidence>
<evidence type="ECO:0000313" key="2">
    <source>
        <dbReference type="Proteomes" id="UP001295444"/>
    </source>
</evidence>
<sequence>MSSSISHSFAQALINTKDPSHYTRLVVPELTDTPQAVQDGAIPPLKKVTGRAKSSRNWKRVHAREDKSNSNLMMCLMTPIMPPTRRLTLIQKRCHPLEPLTLCLIHGTITLSAGVGYGIPDPQGCPLFDSYDLRHPCYAEWDPPERIEVPTRCKDRFKITSLGGRGKNIRKMPLW</sequence>
<protein>
    <submittedName>
        <fullName evidence="1">Uncharacterized protein</fullName>
    </submittedName>
</protein>
<dbReference type="AlphaFoldDB" id="A0AAD1RJT3"/>
<accession>A0AAD1RJT3</accession>
<name>A0AAD1RJT3_PELCU</name>
<keyword evidence="2" id="KW-1185">Reference proteome</keyword>
<dbReference type="Proteomes" id="UP001295444">
    <property type="component" value="Chromosome 02"/>
</dbReference>
<organism evidence="1 2">
    <name type="scientific">Pelobates cultripes</name>
    <name type="common">Western spadefoot toad</name>
    <dbReference type="NCBI Taxonomy" id="61616"/>
    <lineage>
        <taxon>Eukaryota</taxon>
        <taxon>Metazoa</taxon>
        <taxon>Chordata</taxon>
        <taxon>Craniata</taxon>
        <taxon>Vertebrata</taxon>
        <taxon>Euteleostomi</taxon>
        <taxon>Amphibia</taxon>
        <taxon>Batrachia</taxon>
        <taxon>Anura</taxon>
        <taxon>Pelobatoidea</taxon>
        <taxon>Pelobatidae</taxon>
        <taxon>Pelobates</taxon>
    </lineage>
</organism>
<proteinExistence type="predicted"/>
<gene>
    <name evidence="1" type="ORF">PECUL_23A047797</name>
</gene>
<reference evidence="1" key="1">
    <citation type="submission" date="2022-03" db="EMBL/GenBank/DDBJ databases">
        <authorList>
            <person name="Alioto T."/>
            <person name="Alioto T."/>
            <person name="Gomez Garrido J."/>
        </authorList>
    </citation>
    <scope>NUCLEOTIDE SEQUENCE</scope>
</reference>
<dbReference type="EMBL" id="OW240913">
    <property type="protein sequence ID" value="CAH2254749.1"/>
    <property type="molecule type" value="Genomic_DNA"/>
</dbReference>